<evidence type="ECO:0000313" key="3">
    <source>
        <dbReference type="Proteomes" id="UP000436088"/>
    </source>
</evidence>
<accession>A0A6A3A2M2</accession>
<protein>
    <submittedName>
        <fullName evidence="2">Uncharacterized protein</fullName>
    </submittedName>
</protein>
<name>A0A6A3A2M2_HIBSY</name>
<evidence type="ECO:0000313" key="2">
    <source>
        <dbReference type="EMBL" id="KAE8697897.1"/>
    </source>
</evidence>
<keyword evidence="3" id="KW-1185">Reference proteome</keyword>
<gene>
    <name evidence="2" type="ORF">F3Y22_tig00110607pilonHSYRG00008</name>
</gene>
<dbReference type="PANTHER" id="PTHR35725">
    <property type="entry name" value="CLASSICAL ARABINOGALACTAN PROTEIN 26"/>
    <property type="match status" value="1"/>
</dbReference>
<dbReference type="Proteomes" id="UP000436088">
    <property type="component" value="Unassembled WGS sequence"/>
</dbReference>
<dbReference type="InterPro" id="IPR039346">
    <property type="entry name" value="AGP25/26"/>
</dbReference>
<proteinExistence type="predicted"/>
<organism evidence="2 3">
    <name type="scientific">Hibiscus syriacus</name>
    <name type="common">Rose of Sharon</name>
    <dbReference type="NCBI Taxonomy" id="106335"/>
    <lineage>
        <taxon>Eukaryota</taxon>
        <taxon>Viridiplantae</taxon>
        <taxon>Streptophyta</taxon>
        <taxon>Embryophyta</taxon>
        <taxon>Tracheophyta</taxon>
        <taxon>Spermatophyta</taxon>
        <taxon>Magnoliopsida</taxon>
        <taxon>eudicotyledons</taxon>
        <taxon>Gunneridae</taxon>
        <taxon>Pentapetalae</taxon>
        <taxon>rosids</taxon>
        <taxon>malvids</taxon>
        <taxon>Malvales</taxon>
        <taxon>Malvaceae</taxon>
        <taxon>Malvoideae</taxon>
        <taxon>Hibiscus</taxon>
    </lineage>
</organism>
<comment type="caution">
    <text evidence="2">The sequence shown here is derived from an EMBL/GenBank/DDBJ whole genome shotgun (WGS) entry which is preliminary data.</text>
</comment>
<dbReference type="EMBL" id="VEPZ02001048">
    <property type="protein sequence ID" value="KAE8697897.1"/>
    <property type="molecule type" value="Genomic_DNA"/>
</dbReference>
<feature type="compositionally biased region" description="Low complexity" evidence="1">
    <location>
        <begin position="38"/>
        <end position="49"/>
    </location>
</feature>
<evidence type="ECO:0000256" key="1">
    <source>
        <dbReference type="SAM" id="MobiDB-lite"/>
    </source>
</evidence>
<dbReference type="AlphaFoldDB" id="A0A6A3A2M2"/>
<feature type="region of interest" description="Disordered" evidence="1">
    <location>
        <begin position="31"/>
        <end position="74"/>
    </location>
</feature>
<sequence>MFNTQRLHRHSCRLLLCHRLRAYLRISNLCSPTPKGMAPAPVDSSIPSIPSSPSPPNPDSMLAPGPGFELAPSGSLLESGSVSLTLDGDMKSTLFLGLVGAVLSLQ</sequence>
<reference evidence="2" key="1">
    <citation type="submission" date="2019-09" db="EMBL/GenBank/DDBJ databases">
        <title>Draft genome information of white flower Hibiscus syriacus.</title>
        <authorList>
            <person name="Kim Y.-M."/>
        </authorList>
    </citation>
    <scope>NUCLEOTIDE SEQUENCE [LARGE SCALE GENOMIC DNA]</scope>
    <source>
        <strain evidence="2">YM2019G1</strain>
    </source>
</reference>
<dbReference type="PANTHER" id="PTHR35725:SF4">
    <property type="entry name" value="CLASSICAL ARABINOGALACTAN PROTEIN 26"/>
    <property type="match status" value="1"/>
</dbReference>